<dbReference type="AlphaFoldDB" id="A0A8R7QLX2"/>
<evidence type="ECO:0000313" key="2">
    <source>
        <dbReference type="Proteomes" id="UP000015106"/>
    </source>
</evidence>
<dbReference type="Proteomes" id="UP000015106">
    <property type="component" value="Chromosome 6"/>
</dbReference>
<keyword evidence="2" id="KW-1185">Reference proteome</keyword>
<organism evidence="1 2">
    <name type="scientific">Triticum urartu</name>
    <name type="common">Red wild einkorn</name>
    <name type="synonym">Crithodium urartu</name>
    <dbReference type="NCBI Taxonomy" id="4572"/>
    <lineage>
        <taxon>Eukaryota</taxon>
        <taxon>Viridiplantae</taxon>
        <taxon>Streptophyta</taxon>
        <taxon>Embryophyta</taxon>
        <taxon>Tracheophyta</taxon>
        <taxon>Spermatophyta</taxon>
        <taxon>Magnoliopsida</taxon>
        <taxon>Liliopsida</taxon>
        <taxon>Poales</taxon>
        <taxon>Poaceae</taxon>
        <taxon>BOP clade</taxon>
        <taxon>Pooideae</taxon>
        <taxon>Triticodae</taxon>
        <taxon>Triticeae</taxon>
        <taxon>Triticinae</taxon>
        <taxon>Triticum</taxon>
    </lineage>
</organism>
<reference evidence="1" key="2">
    <citation type="submission" date="2018-03" db="EMBL/GenBank/DDBJ databases">
        <title>The Triticum urartu genome reveals the dynamic nature of wheat genome evolution.</title>
        <authorList>
            <person name="Ling H."/>
            <person name="Ma B."/>
            <person name="Shi X."/>
            <person name="Liu H."/>
            <person name="Dong L."/>
            <person name="Sun H."/>
            <person name="Cao Y."/>
            <person name="Gao Q."/>
            <person name="Zheng S."/>
            <person name="Li Y."/>
            <person name="Yu Y."/>
            <person name="Du H."/>
            <person name="Qi M."/>
            <person name="Li Y."/>
            <person name="Yu H."/>
            <person name="Cui Y."/>
            <person name="Wang N."/>
            <person name="Chen C."/>
            <person name="Wu H."/>
            <person name="Zhao Y."/>
            <person name="Zhang J."/>
            <person name="Li Y."/>
            <person name="Zhou W."/>
            <person name="Zhang B."/>
            <person name="Hu W."/>
            <person name="Eijk M."/>
            <person name="Tang J."/>
            <person name="Witsenboer H."/>
            <person name="Zhao S."/>
            <person name="Li Z."/>
            <person name="Zhang A."/>
            <person name="Wang D."/>
            <person name="Liang C."/>
        </authorList>
    </citation>
    <scope>NUCLEOTIDE SEQUENCE [LARGE SCALE GENOMIC DNA]</scope>
    <source>
        <strain evidence="1">cv. G1812</strain>
    </source>
</reference>
<dbReference type="Gramene" id="TuG1812G0600000175.01.T01">
    <property type="protein sequence ID" value="TuG1812G0600000175.01.T01.cds247698"/>
    <property type="gene ID" value="TuG1812G0600000175.01"/>
</dbReference>
<protein>
    <submittedName>
        <fullName evidence="1">Uncharacterized protein</fullName>
    </submittedName>
</protein>
<proteinExistence type="predicted"/>
<reference evidence="1" key="3">
    <citation type="submission" date="2022-06" db="UniProtKB">
        <authorList>
            <consortium name="EnsemblPlants"/>
        </authorList>
    </citation>
    <scope>IDENTIFICATION</scope>
</reference>
<sequence>MLLVKGKCPLISDSHKPITGSDVTVCWLSAAVCLLDAGLVVVNE</sequence>
<dbReference type="EnsemblPlants" id="TuG1812G0600000175.01.T01">
    <property type="protein sequence ID" value="TuG1812G0600000175.01.T01.cds247698"/>
    <property type="gene ID" value="TuG1812G0600000175.01"/>
</dbReference>
<name>A0A8R7QLX2_TRIUA</name>
<accession>A0A8R7QLX2</accession>
<evidence type="ECO:0000313" key="1">
    <source>
        <dbReference type="EnsemblPlants" id="TuG1812G0600000175.01.T01.cds247698"/>
    </source>
</evidence>
<reference evidence="2" key="1">
    <citation type="journal article" date="2013" name="Nature">
        <title>Draft genome of the wheat A-genome progenitor Triticum urartu.</title>
        <authorList>
            <person name="Ling H.Q."/>
            <person name="Zhao S."/>
            <person name="Liu D."/>
            <person name="Wang J."/>
            <person name="Sun H."/>
            <person name="Zhang C."/>
            <person name="Fan H."/>
            <person name="Li D."/>
            <person name="Dong L."/>
            <person name="Tao Y."/>
            <person name="Gao C."/>
            <person name="Wu H."/>
            <person name="Li Y."/>
            <person name="Cui Y."/>
            <person name="Guo X."/>
            <person name="Zheng S."/>
            <person name="Wang B."/>
            <person name="Yu K."/>
            <person name="Liang Q."/>
            <person name="Yang W."/>
            <person name="Lou X."/>
            <person name="Chen J."/>
            <person name="Feng M."/>
            <person name="Jian J."/>
            <person name="Zhang X."/>
            <person name="Luo G."/>
            <person name="Jiang Y."/>
            <person name="Liu J."/>
            <person name="Wang Z."/>
            <person name="Sha Y."/>
            <person name="Zhang B."/>
            <person name="Wu H."/>
            <person name="Tang D."/>
            <person name="Shen Q."/>
            <person name="Xue P."/>
            <person name="Zou S."/>
            <person name="Wang X."/>
            <person name="Liu X."/>
            <person name="Wang F."/>
            <person name="Yang Y."/>
            <person name="An X."/>
            <person name="Dong Z."/>
            <person name="Zhang K."/>
            <person name="Zhang X."/>
            <person name="Luo M.C."/>
            <person name="Dvorak J."/>
            <person name="Tong Y."/>
            <person name="Wang J."/>
            <person name="Yang H."/>
            <person name="Li Z."/>
            <person name="Wang D."/>
            <person name="Zhang A."/>
            <person name="Wang J."/>
        </authorList>
    </citation>
    <scope>NUCLEOTIDE SEQUENCE</scope>
    <source>
        <strain evidence="2">cv. G1812</strain>
    </source>
</reference>